<organism evidence="3 4">
    <name type="scientific">Ranatra chinensis</name>
    <dbReference type="NCBI Taxonomy" id="642074"/>
    <lineage>
        <taxon>Eukaryota</taxon>
        <taxon>Metazoa</taxon>
        <taxon>Ecdysozoa</taxon>
        <taxon>Arthropoda</taxon>
        <taxon>Hexapoda</taxon>
        <taxon>Insecta</taxon>
        <taxon>Pterygota</taxon>
        <taxon>Neoptera</taxon>
        <taxon>Paraneoptera</taxon>
        <taxon>Hemiptera</taxon>
        <taxon>Heteroptera</taxon>
        <taxon>Panheteroptera</taxon>
        <taxon>Nepomorpha</taxon>
        <taxon>Nepidae</taxon>
        <taxon>Ranatrinae</taxon>
        <taxon>Ranatra</taxon>
    </lineage>
</organism>
<gene>
    <name evidence="3" type="ORF">AAG570_010013</name>
</gene>
<dbReference type="InterPro" id="IPR012337">
    <property type="entry name" value="RNaseH-like_sf"/>
</dbReference>
<dbReference type="Proteomes" id="UP001558652">
    <property type="component" value="Unassembled WGS sequence"/>
</dbReference>
<dbReference type="InterPro" id="IPR001584">
    <property type="entry name" value="Integrase_cat-core"/>
</dbReference>
<feature type="domain" description="Integrase catalytic" evidence="2">
    <location>
        <begin position="1"/>
        <end position="143"/>
    </location>
</feature>
<dbReference type="InterPro" id="IPR036397">
    <property type="entry name" value="RNaseH_sf"/>
</dbReference>
<evidence type="ECO:0000313" key="4">
    <source>
        <dbReference type="Proteomes" id="UP001558652"/>
    </source>
</evidence>
<comment type="caution">
    <text evidence="3">The sequence shown here is derived from an EMBL/GenBank/DDBJ whole genome shotgun (WGS) entry which is preliminary data.</text>
</comment>
<dbReference type="AlphaFoldDB" id="A0ABD0YLJ7"/>
<feature type="compositionally biased region" description="Basic and acidic residues" evidence="1">
    <location>
        <begin position="320"/>
        <end position="330"/>
    </location>
</feature>
<evidence type="ECO:0000256" key="1">
    <source>
        <dbReference type="SAM" id="MobiDB-lite"/>
    </source>
</evidence>
<keyword evidence="4" id="KW-1185">Reference proteome</keyword>
<feature type="compositionally biased region" description="Pro residues" evidence="1">
    <location>
        <begin position="333"/>
        <end position="343"/>
    </location>
</feature>
<dbReference type="SUPFAM" id="SSF53098">
    <property type="entry name" value="Ribonuclease H-like"/>
    <property type="match status" value="1"/>
</dbReference>
<feature type="region of interest" description="Disordered" evidence="1">
    <location>
        <begin position="320"/>
        <end position="343"/>
    </location>
</feature>
<accession>A0ABD0YLJ7</accession>
<evidence type="ECO:0000259" key="2">
    <source>
        <dbReference type="PROSITE" id="PS50994"/>
    </source>
</evidence>
<dbReference type="EMBL" id="JBFDAA010000005">
    <property type="protein sequence ID" value="KAL1132055.1"/>
    <property type="molecule type" value="Genomic_DNA"/>
</dbReference>
<evidence type="ECO:0000313" key="3">
    <source>
        <dbReference type="EMBL" id="KAL1132055.1"/>
    </source>
</evidence>
<dbReference type="Gene3D" id="3.30.420.10">
    <property type="entry name" value="Ribonuclease H-like superfamily/Ribonuclease H"/>
    <property type="match status" value="1"/>
</dbReference>
<reference evidence="3 4" key="1">
    <citation type="submission" date="2024-07" db="EMBL/GenBank/DDBJ databases">
        <title>Chromosome-level genome assembly of the water stick insect Ranatra chinensis (Heteroptera: Nepidae).</title>
        <authorList>
            <person name="Liu X."/>
        </authorList>
    </citation>
    <scope>NUCLEOTIDE SEQUENCE [LARGE SCALE GENOMIC DNA]</scope>
    <source>
        <strain evidence="3">Cailab_2021Rc</strain>
        <tissue evidence="3">Muscle</tissue>
    </source>
</reference>
<protein>
    <recommendedName>
        <fullName evidence="2">Integrase catalytic domain-containing protein</fullName>
    </recommendedName>
</protein>
<name>A0ABD0YLJ7_9HEMI</name>
<dbReference type="PROSITE" id="PS50994">
    <property type="entry name" value="INTEGRASE"/>
    <property type="match status" value="1"/>
</dbReference>
<proteinExistence type="predicted"/>
<sequence>MFWAGLPHQPFAFAHQLTNKTAAEVCTGLLGFFGTVGLPGTWVVDKESEFHNTRVKSLLEEVGVKAHFTTPGHPRSHGTIDRLHNNRSHRLLNWRQNPGPSERGNAYLELRRTWCVVYRLIGMEQVTTIETVMVPANDYTSTSKLPVNVIMLLPVLDDHPGDLEEWLKAATPAGTHLVAIGTSLQVPVLTSIYRILLRRLFHRVRAEGGINSLDDVMLKPKGRYGGYRRPAEISAVELIRMRRVDGESPSTFAHRADQALRLFKQRFELVKDAMQSELPDKLWSQVRVLLDDASFEGVLAKINEEEDDYRATWEDKSGWKVERRERHSEGRSPPLPLPSPASP</sequence>